<proteinExistence type="predicted"/>
<protein>
    <submittedName>
        <fullName evidence="1">Uncharacterized protein</fullName>
    </submittedName>
</protein>
<sequence>MNCLLTRISHCYLDETKALGYLCNSMDYHTNMYMDFNKDSNH</sequence>
<organism evidence="1">
    <name type="scientific">Lepeophtheirus salmonis</name>
    <name type="common">Salmon louse</name>
    <name type="synonym">Caligus salmonis</name>
    <dbReference type="NCBI Taxonomy" id="72036"/>
    <lineage>
        <taxon>Eukaryota</taxon>
        <taxon>Metazoa</taxon>
        <taxon>Ecdysozoa</taxon>
        <taxon>Arthropoda</taxon>
        <taxon>Crustacea</taxon>
        <taxon>Multicrustacea</taxon>
        <taxon>Hexanauplia</taxon>
        <taxon>Copepoda</taxon>
        <taxon>Siphonostomatoida</taxon>
        <taxon>Caligidae</taxon>
        <taxon>Lepeophtheirus</taxon>
    </lineage>
</organism>
<name>A0A0K2VFP8_LEPSM</name>
<dbReference type="AlphaFoldDB" id="A0A0K2VFP8"/>
<dbReference type="EMBL" id="HACA01031908">
    <property type="protein sequence ID" value="CDW49269.1"/>
    <property type="molecule type" value="Transcribed_RNA"/>
</dbReference>
<evidence type="ECO:0000313" key="1">
    <source>
        <dbReference type="EMBL" id="CDW49269.1"/>
    </source>
</evidence>
<accession>A0A0K2VFP8</accession>
<reference evidence="1" key="1">
    <citation type="submission" date="2014-05" db="EMBL/GenBank/DDBJ databases">
        <authorList>
            <person name="Chronopoulou M."/>
        </authorList>
    </citation>
    <scope>NUCLEOTIDE SEQUENCE</scope>
    <source>
        <tissue evidence="1">Whole organism</tissue>
    </source>
</reference>